<dbReference type="Proteomes" id="UP000267250">
    <property type="component" value="Chromosome"/>
</dbReference>
<feature type="transmembrane region" description="Helical" evidence="1">
    <location>
        <begin position="26"/>
        <end position="52"/>
    </location>
</feature>
<evidence type="ECO:0000256" key="1">
    <source>
        <dbReference type="SAM" id="Phobius"/>
    </source>
</evidence>
<name>A0A3S9SYT5_9FIRM</name>
<protein>
    <submittedName>
        <fullName evidence="2">Uncharacterized protein</fullName>
    </submittedName>
</protein>
<keyword evidence="1" id="KW-0472">Membrane</keyword>
<keyword evidence="1" id="KW-1133">Transmembrane helix</keyword>
<accession>A0A3S9SYT5</accession>
<dbReference type="AlphaFoldDB" id="A0A3S9SYT5"/>
<evidence type="ECO:0000313" key="2">
    <source>
        <dbReference type="EMBL" id="AZR73461.1"/>
    </source>
</evidence>
<keyword evidence="3" id="KW-1185">Reference proteome</keyword>
<organism evidence="2 3">
    <name type="scientific">Anoxybacter fermentans</name>
    <dbReference type="NCBI Taxonomy" id="1323375"/>
    <lineage>
        <taxon>Bacteria</taxon>
        <taxon>Bacillati</taxon>
        <taxon>Bacillota</taxon>
        <taxon>Clostridia</taxon>
        <taxon>Halanaerobiales</taxon>
        <taxon>Anoxybacter</taxon>
    </lineage>
</organism>
<proteinExistence type="predicted"/>
<reference evidence="2 3" key="1">
    <citation type="submission" date="2016-07" db="EMBL/GenBank/DDBJ databases">
        <title>Genome and transcriptome analysis of iron-reducing fermentative bacteria Anoxybacter fermentans.</title>
        <authorList>
            <person name="Zeng X."/>
            <person name="Shao Z."/>
        </authorList>
    </citation>
    <scope>NUCLEOTIDE SEQUENCE [LARGE SCALE GENOMIC DNA]</scope>
    <source>
        <strain evidence="2 3">DY22613</strain>
    </source>
</reference>
<feature type="transmembrane region" description="Helical" evidence="1">
    <location>
        <begin position="64"/>
        <end position="85"/>
    </location>
</feature>
<keyword evidence="1" id="KW-0812">Transmembrane</keyword>
<dbReference type="KEGG" id="aft:BBF96_08740"/>
<dbReference type="EMBL" id="CP016379">
    <property type="protein sequence ID" value="AZR73461.1"/>
    <property type="molecule type" value="Genomic_DNA"/>
</dbReference>
<gene>
    <name evidence="2" type="ORF">BBF96_08740</name>
</gene>
<sequence>MILEDSSSIDSISEEDLGVSAYSSQVIAFSVLGLYLLGHAIPMIPNYIFLIYNSWKEEDDISSIVNISMLIKVATQLILGLYFFFY</sequence>
<evidence type="ECO:0000313" key="3">
    <source>
        <dbReference type="Proteomes" id="UP000267250"/>
    </source>
</evidence>